<dbReference type="EMBL" id="QQAV01000022">
    <property type="protein sequence ID" value="RDI16370.1"/>
    <property type="molecule type" value="Genomic_DNA"/>
</dbReference>
<organism evidence="5 6">
    <name type="scientific">Pseudacidovorax intermedius</name>
    <dbReference type="NCBI Taxonomy" id="433924"/>
    <lineage>
        <taxon>Bacteria</taxon>
        <taxon>Pseudomonadati</taxon>
        <taxon>Pseudomonadota</taxon>
        <taxon>Betaproteobacteria</taxon>
        <taxon>Burkholderiales</taxon>
        <taxon>Comamonadaceae</taxon>
        <taxon>Pseudacidovorax</taxon>
    </lineage>
</organism>
<dbReference type="PRINTS" id="PR00038">
    <property type="entry name" value="HTHLUXR"/>
</dbReference>
<dbReference type="CDD" id="cd06170">
    <property type="entry name" value="LuxR_C_like"/>
    <property type="match status" value="1"/>
</dbReference>
<dbReference type="SUPFAM" id="SSF46894">
    <property type="entry name" value="C-terminal effector domain of the bipartite response regulators"/>
    <property type="match status" value="1"/>
</dbReference>
<evidence type="ECO:0000256" key="2">
    <source>
        <dbReference type="ARBA" id="ARBA00023125"/>
    </source>
</evidence>
<sequence length="212" mass="22803">MTPEPLLILTHDDMLAERWAPLGSEWPVVRGADLSALADWRTQGRRLVLMDGQMPGLPGWQDAGWPGRLSGIDVLVGLGAPDDRQGAAVLQAGAGGFCHLYAPLPTVRQALQVVASGELWVGRDLLTRLLRLLDERPPAPAARAVPAAAWAQDLTMREREVAELASLGEANDAIAERLGITARTVKAHLSTAFDKLGVADRLQLALRVHGIR</sequence>
<dbReference type="OrthoDB" id="9794397at2"/>
<dbReference type="Proteomes" id="UP000255265">
    <property type="component" value="Unassembled WGS sequence"/>
</dbReference>
<dbReference type="InterPro" id="IPR000792">
    <property type="entry name" value="Tscrpt_reg_LuxR_C"/>
</dbReference>
<keyword evidence="2 5" id="KW-0238">DNA-binding</keyword>
<evidence type="ECO:0000256" key="1">
    <source>
        <dbReference type="ARBA" id="ARBA00023015"/>
    </source>
</evidence>
<dbReference type="AlphaFoldDB" id="A0A370F2G6"/>
<evidence type="ECO:0000313" key="5">
    <source>
        <dbReference type="EMBL" id="RDI16370.1"/>
    </source>
</evidence>
<evidence type="ECO:0000313" key="6">
    <source>
        <dbReference type="Proteomes" id="UP000255265"/>
    </source>
</evidence>
<dbReference type="SMART" id="SM00421">
    <property type="entry name" value="HTH_LUXR"/>
    <property type="match status" value="1"/>
</dbReference>
<proteinExistence type="predicted"/>
<dbReference type="Pfam" id="PF00196">
    <property type="entry name" value="GerE"/>
    <property type="match status" value="1"/>
</dbReference>
<keyword evidence="6" id="KW-1185">Reference proteome</keyword>
<gene>
    <name evidence="5" type="ORF">DFR41_1228</name>
</gene>
<dbReference type="Gene3D" id="3.40.50.2300">
    <property type="match status" value="1"/>
</dbReference>
<dbReference type="PANTHER" id="PTHR43214:SF24">
    <property type="entry name" value="TRANSCRIPTIONAL REGULATORY PROTEIN NARL-RELATED"/>
    <property type="match status" value="1"/>
</dbReference>
<dbReference type="InterPro" id="IPR039420">
    <property type="entry name" value="WalR-like"/>
</dbReference>
<feature type="domain" description="HTH luxR-type" evidence="4">
    <location>
        <begin position="147"/>
        <end position="212"/>
    </location>
</feature>
<dbReference type="GO" id="GO:0006355">
    <property type="term" value="P:regulation of DNA-templated transcription"/>
    <property type="evidence" value="ECO:0007669"/>
    <property type="project" value="InterPro"/>
</dbReference>
<protein>
    <submittedName>
        <fullName evidence="5">DNA-binding NarL/FixJ family response regulator</fullName>
    </submittedName>
</protein>
<reference evidence="5 6" key="1">
    <citation type="submission" date="2018-07" db="EMBL/GenBank/DDBJ databases">
        <title>Genomic Encyclopedia of Type Strains, Phase IV (KMG-IV): sequencing the most valuable type-strain genomes for metagenomic binning, comparative biology and taxonomic classification.</title>
        <authorList>
            <person name="Goeker M."/>
        </authorList>
    </citation>
    <scope>NUCLEOTIDE SEQUENCE [LARGE SCALE GENOMIC DNA]</scope>
    <source>
        <strain evidence="5 6">DSM 21352</strain>
    </source>
</reference>
<keyword evidence="1" id="KW-0805">Transcription regulation</keyword>
<evidence type="ECO:0000256" key="3">
    <source>
        <dbReference type="ARBA" id="ARBA00023163"/>
    </source>
</evidence>
<name>A0A370F2G6_9BURK</name>
<dbReference type="RefSeq" id="WP_017757225.1">
    <property type="nucleotide sequence ID" value="NZ_QQAV01000022.1"/>
</dbReference>
<accession>A0A370F2G6</accession>
<dbReference type="PROSITE" id="PS50043">
    <property type="entry name" value="HTH_LUXR_2"/>
    <property type="match status" value="1"/>
</dbReference>
<dbReference type="STRING" id="433924.NS331_18540"/>
<dbReference type="PANTHER" id="PTHR43214">
    <property type="entry name" value="TWO-COMPONENT RESPONSE REGULATOR"/>
    <property type="match status" value="1"/>
</dbReference>
<evidence type="ECO:0000259" key="4">
    <source>
        <dbReference type="PROSITE" id="PS50043"/>
    </source>
</evidence>
<comment type="caution">
    <text evidence="5">The sequence shown here is derived from an EMBL/GenBank/DDBJ whole genome shotgun (WGS) entry which is preliminary data.</text>
</comment>
<dbReference type="InterPro" id="IPR016032">
    <property type="entry name" value="Sig_transdc_resp-reg_C-effctor"/>
</dbReference>
<keyword evidence="3" id="KW-0804">Transcription</keyword>
<dbReference type="GO" id="GO:0003677">
    <property type="term" value="F:DNA binding"/>
    <property type="evidence" value="ECO:0007669"/>
    <property type="project" value="UniProtKB-KW"/>
</dbReference>